<accession>A0A0N4XP78</accession>
<gene>
    <name evidence="1" type="ORF">NBR_LOCUS4331</name>
</gene>
<sequence>MRRRVRQPSVRSRLSYGRALWKRQKRMPTCLYSCAITAATRRTR</sequence>
<evidence type="ECO:0000313" key="1">
    <source>
        <dbReference type="EMBL" id="VDL67920.1"/>
    </source>
</evidence>
<dbReference type="Proteomes" id="UP000271162">
    <property type="component" value="Unassembled WGS sequence"/>
</dbReference>
<reference evidence="1 2" key="2">
    <citation type="submission" date="2018-11" db="EMBL/GenBank/DDBJ databases">
        <authorList>
            <consortium name="Pathogen Informatics"/>
        </authorList>
    </citation>
    <scope>NUCLEOTIDE SEQUENCE [LARGE SCALE GENOMIC DNA]</scope>
</reference>
<protein>
    <submittedName>
        <fullName evidence="1 3">Uncharacterized protein</fullName>
    </submittedName>
</protein>
<name>A0A0N4XP78_NIPBR</name>
<organism evidence="3">
    <name type="scientific">Nippostrongylus brasiliensis</name>
    <name type="common">Rat hookworm</name>
    <dbReference type="NCBI Taxonomy" id="27835"/>
    <lineage>
        <taxon>Eukaryota</taxon>
        <taxon>Metazoa</taxon>
        <taxon>Ecdysozoa</taxon>
        <taxon>Nematoda</taxon>
        <taxon>Chromadorea</taxon>
        <taxon>Rhabditida</taxon>
        <taxon>Rhabditina</taxon>
        <taxon>Rhabditomorpha</taxon>
        <taxon>Strongyloidea</taxon>
        <taxon>Heligmosomidae</taxon>
        <taxon>Nippostrongylus</taxon>
    </lineage>
</organism>
<reference evidence="3" key="1">
    <citation type="submission" date="2017-02" db="UniProtKB">
        <authorList>
            <consortium name="WormBaseParasite"/>
        </authorList>
    </citation>
    <scope>IDENTIFICATION</scope>
</reference>
<dbReference type="WBParaSite" id="NBR_0000433001-mRNA-1">
    <property type="protein sequence ID" value="NBR_0000433001-mRNA-1"/>
    <property type="gene ID" value="NBR_0000433001"/>
</dbReference>
<keyword evidence="2" id="KW-1185">Reference proteome</keyword>
<dbReference type="EMBL" id="UYSL01007850">
    <property type="protein sequence ID" value="VDL67920.1"/>
    <property type="molecule type" value="Genomic_DNA"/>
</dbReference>
<proteinExistence type="predicted"/>
<evidence type="ECO:0000313" key="2">
    <source>
        <dbReference type="Proteomes" id="UP000271162"/>
    </source>
</evidence>
<dbReference type="AlphaFoldDB" id="A0A0N4XP78"/>
<evidence type="ECO:0000313" key="3">
    <source>
        <dbReference type="WBParaSite" id="NBR_0000433001-mRNA-1"/>
    </source>
</evidence>